<dbReference type="PANTHER" id="PTHR12526">
    <property type="entry name" value="GLYCOSYLTRANSFERASE"/>
    <property type="match status" value="1"/>
</dbReference>
<reference evidence="1 2" key="1">
    <citation type="submission" date="2019-02" db="EMBL/GenBank/DDBJ databases">
        <title>Sequencing the genomes of 1000 actinobacteria strains.</title>
        <authorList>
            <person name="Klenk H.-P."/>
        </authorList>
    </citation>
    <scope>NUCLEOTIDE SEQUENCE [LARGE SCALE GENOMIC DNA]</scope>
    <source>
        <strain evidence="1 2">DSM 45612</strain>
    </source>
</reference>
<dbReference type="CDD" id="cd03801">
    <property type="entry name" value="GT4_PimA-like"/>
    <property type="match status" value="1"/>
</dbReference>
<gene>
    <name evidence="1" type="ORF">EV384_3053</name>
</gene>
<dbReference type="SUPFAM" id="SSF53756">
    <property type="entry name" value="UDP-Glycosyltransferase/glycogen phosphorylase"/>
    <property type="match status" value="1"/>
</dbReference>
<dbReference type="Gene3D" id="3.40.50.2000">
    <property type="entry name" value="Glycogen Phosphorylase B"/>
    <property type="match status" value="2"/>
</dbReference>
<name>A0A4Q8BA03_9ACTN</name>
<dbReference type="Proteomes" id="UP000294114">
    <property type="component" value="Unassembled WGS sequence"/>
</dbReference>
<evidence type="ECO:0000313" key="2">
    <source>
        <dbReference type="Proteomes" id="UP000294114"/>
    </source>
</evidence>
<accession>A0A4Q8BA03</accession>
<proteinExistence type="predicted"/>
<dbReference type="EMBL" id="SHLD01000001">
    <property type="protein sequence ID" value="RZU74580.1"/>
    <property type="molecule type" value="Genomic_DNA"/>
</dbReference>
<evidence type="ECO:0000313" key="1">
    <source>
        <dbReference type="EMBL" id="RZU74580.1"/>
    </source>
</evidence>
<sequence>MILDRTLGASQGRGTAPQRRRVALVTSGFRTGGGVPAVARWLAANLAATGAYVVDIHDLATSSRDPSSRRLLAPTSWTRSSLLRLDVEDPAVRHWGANAVEVEAMRYRPRRELTGALRGYDLVQVVSGSPALAAAALPAGVPVAMQVASPVGWERASRLAAWPMPVRRWRQLMTSVTTRIERVALRAADAVLVENAAMLDYVMSLGQRHVVKAPPGVDTDRFSPAPSGWRGDGHLLSVCRLGEPRKGLDLMIRAYARMVAADAAVPPLVLAGRGTPAPIIHALVRQLGLESRVTVRSDVALTELVELYRTASVFLQTSHEEGLGISVLEAMACGLPVVSTDTHGARETIVDGVTGWLVPLAKLDDVPDLFAERVLAVLAGQGRELGINGRSRCVAQFSSRAAIDRFIAVYDGLLGPSSTTPLPAGHGRQD</sequence>
<dbReference type="GO" id="GO:0016757">
    <property type="term" value="F:glycosyltransferase activity"/>
    <property type="evidence" value="ECO:0007669"/>
    <property type="project" value="UniProtKB-KW"/>
</dbReference>
<protein>
    <submittedName>
        <fullName evidence="1">Glycosyltransferase involved in cell wall biosynthesis</fullName>
    </submittedName>
</protein>
<dbReference type="Pfam" id="PF13692">
    <property type="entry name" value="Glyco_trans_1_4"/>
    <property type="match status" value="1"/>
</dbReference>
<comment type="caution">
    <text evidence="1">The sequence shown here is derived from an EMBL/GenBank/DDBJ whole genome shotgun (WGS) entry which is preliminary data.</text>
</comment>
<dbReference type="AlphaFoldDB" id="A0A4Q8BA03"/>
<keyword evidence="1" id="KW-0808">Transferase</keyword>
<dbReference type="PANTHER" id="PTHR12526:SF635">
    <property type="entry name" value="GLYCOSYL TRANSFERASE GROUP 1"/>
    <property type="match status" value="1"/>
</dbReference>
<organism evidence="1 2">
    <name type="scientific">Micromonospora kangleipakensis</name>
    <dbReference type="NCBI Taxonomy" id="1077942"/>
    <lineage>
        <taxon>Bacteria</taxon>
        <taxon>Bacillati</taxon>
        <taxon>Actinomycetota</taxon>
        <taxon>Actinomycetes</taxon>
        <taxon>Micromonosporales</taxon>
        <taxon>Micromonosporaceae</taxon>
        <taxon>Micromonospora</taxon>
    </lineage>
</organism>
<keyword evidence="2" id="KW-1185">Reference proteome</keyword>